<evidence type="ECO:0000256" key="7">
    <source>
        <dbReference type="ARBA" id="ARBA00022824"/>
    </source>
</evidence>
<evidence type="ECO:0000256" key="3">
    <source>
        <dbReference type="ARBA" id="ARBA00022676"/>
    </source>
</evidence>
<keyword evidence="11" id="KW-0472">Membrane</keyword>
<evidence type="ECO:0000256" key="12">
    <source>
        <dbReference type="ARBA" id="ARBA00023157"/>
    </source>
</evidence>
<dbReference type="RefSeq" id="WP_090603320.1">
    <property type="nucleotide sequence ID" value="NZ_FNZR01000002.1"/>
</dbReference>
<dbReference type="GO" id="GO:0030158">
    <property type="term" value="F:protein xylosyltransferase activity"/>
    <property type="evidence" value="ECO:0007669"/>
    <property type="project" value="InterPro"/>
</dbReference>
<dbReference type="Proteomes" id="UP000198916">
    <property type="component" value="Unassembled WGS sequence"/>
</dbReference>
<dbReference type="PANTHER" id="PTHR46025:SF3">
    <property type="entry name" value="XYLOSYLTRANSFERASE OXT"/>
    <property type="match status" value="1"/>
</dbReference>
<evidence type="ECO:0000256" key="11">
    <source>
        <dbReference type="ARBA" id="ARBA00023136"/>
    </source>
</evidence>
<dbReference type="InterPro" id="IPR003406">
    <property type="entry name" value="Glyco_trans_14"/>
</dbReference>
<accession>A0A1H7IGR3</accession>
<dbReference type="InterPro" id="IPR043538">
    <property type="entry name" value="XYLT"/>
</dbReference>
<keyword evidence="4" id="KW-0808">Transferase</keyword>
<dbReference type="PANTHER" id="PTHR46025">
    <property type="entry name" value="XYLOSYLTRANSFERASE OXT"/>
    <property type="match status" value="1"/>
</dbReference>
<dbReference type="STRING" id="332977.SAMN05421740_102234"/>
<keyword evidence="7" id="KW-0256">Endoplasmic reticulum</keyword>
<protein>
    <recommendedName>
        <fullName evidence="14">Peptide O-xylosyltransferase</fullName>
    </recommendedName>
</protein>
<name>A0A1H7IGR3_9SPHI</name>
<evidence type="ECO:0000256" key="13">
    <source>
        <dbReference type="ARBA" id="ARBA00023180"/>
    </source>
</evidence>
<comment type="subcellular location">
    <subcellularLocation>
        <location evidence="2">Endoplasmic reticulum membrane</location>
        <topology evidence="2">Single-pass type II membrane protein</topology>
    </subcellularLocation>
    <subcellularLocation>
        <location evidence="1">Golgi apparatus membrane</location>
        <topology evidence="1">Single-pass type II membrane protein</topology>
    </subcellularLocation>
</comment>
<evidence type="ECO:0000313" key="16">
    <source>
        <dbReference type="Proteomes" id="UP000198916"/>
    </source>
</evidence>
<organism evidence="15 16">
    <name type="scientific">Parapedobacter koreensis</name>
    <dbReference type="NCBI Taxonomy" id="332977"/>
    <lineage>
        <taxon>Bacteria</taxon>
        <taxon>Pseudomonadati</taxon>
        <taxon>Bacteroidota</taxon>
        <taxon>Sphingobacteriia</taxon>
        <taxon>Sphingobacteriales</taxon>
        <taxon>Sphingobacteriaceae</taxon>
        <taxon>Parapedobacter</taxon>
    </lineage>
</organism>
<keyword evidence="12" id="KW-1015">Disulfide bond</keyword>
<gene>
    <name evidence="15" type="ORF">SAMN05421740_102234</name>
</gene>
<keyword evidence="6" id="KW-0479">Metal-binding</keyword>
<evidence type="ECO:0000256" key="14">
    <source>
        <dbReference type="ARBA" id="ARBA00042865"/>
    </source>
</evidence>
<dbReference type="GO" id="GO:0046872">
    <property type="term" value="F:metal ion binding"/>
    <property type="evidence" value="ECO:0007669"/>
    <property type="project" value="UniProtKB-KW"/>
</dbReference>
<evidence type="ECO:0000256" key="9">
    <source>
        <dbReference type="ARBA" id="ARBA00022989"/>
    </source>
</evidence>
<evidence type="ECO:0000256" key="6">
    <source>
        <dbReference type="ARBA" id="ARBA00022723"/>
    </source>
</evidence>
<keyword evidence="10" id="KW-0333">Golgi apparatus</keyword>
<keyword evidence="9" id="KW-1133">Transmembrane helix</keyword>
<dbReference type="AlphaFoldDB" id="A0A1H7IGR3"/>
<dbReference type="GO" id="GO:0015012">
    <property type="term" value="P:heparan sulfate proteoglycan biosynthetic process"/>
    <property type="evidence" value="ECO:0007669"/>
    <property type="project" value="TreeGrafter"/>
</dbReference>
<proteinExistence type="predicted"/>
<evidence type="ECO:0000256" key="5">
    <source>
        <dbReference type="ARBA" id="ARBA00022692"/>
    </source>
</evidence>
<sequence length="279" mass="32833">MRTAHLILTHANPGQTERLIKRMSHPDFDFYIHLDKKTDMATHRHLGRLPNVFFVKKREDVKWAGYSIVKATFNGIREICESKTDYNFINFLSGQDYALKPAPVLADFFKKNSGKEFMSYLDIESEWQEGRLRYQKYYLADYTFKGRYLLERIINSLTPMRRLPYGFHPYGGSMFWMLSPAAALYVADKVELDPKLRRFFFLSWASDEFVFQTILMNSPYREQLVNDNHRYIDWSGGGPHPKLLRAEDFDDIKRSGMLFGRKFDLAKDARIFDLIDAEG</sequence>
<keyword evidence="5" id="KW-0812">Transmembrane</keyword>
<evidence type="ECO:0000256" key="10">
    <source>
        <dbReference type="ARBA" id="ARBA00023034"/>
    </source>
</evidence>
<dbReference type="GO" id="GO:0016020">
    <property type="term" value="C:membrane"/>
    <property type="evidence" value="ECO:0007669"/>
    <property type="project" value="InterPro"/>
</dbReference>
<evidence type="ECO:0000256" key="1">
    <source>
        <dbReference type="ARBA" id="ARBA00004323"/>
    </source>
</evidence>
<keyword evidence="3" id="KW-0328">Glycosyltransferase</keyword>
<dbReference type="GO" id="GO:0050650">
    <property type="term" value="P:chondroitin sulfate proteoglycan biosynthetic process"/>
    <property type="evidence" value="ECO:0007669"/>
    <property type="project" value="TreeGrafter"/>
</dbReference>
<keyword evidence="13" id="KW-0325">Glycoprotein</keyword>
<keyword evidence="16" id="KW-1185">Reference proteome</keyword>
<evidence type="ECO:0000256" key="2">
    <source>
        <dbReference type="ARBA" id="ARBA00004648"/>
    </source>
</evidence>
<evidence type="ECO:0000313" key="15">
    <source>
        <dbReference type="EMBL" id="SEK61681.1"/>
    </source>
</evidence>
<dbReference type="Pfam" id="PF02485">
    <property type="entry name" value="Branch"/>
    <property type="match status" value="1"/>
</dbReference>
<dbReference type="OrthoDB" id="7943907at2"/>
<evidence type="ECO:0000256" key="8">
    <source>
        <dbReference type="ARBA" id="ARBA00022968"/>
    </source>
</evidence>
<evidence type="ECO:0000256" key="4">
    <source>
        <dbReference type="ARBA" id="ARBA00022679"/>
    </source>
</evidence>
<keyword evidence="8" id="KW-0735">Signal-anchor</keyword>
<dbReference type="EMBL" id="FNZR01000002">
    <property type="protein sequence ID" value="SEK61681.1"/>
    <property type="molecule type" value="Genomic_DNA"/>
</dbReference>
<reference evidence="16" key="1">
    <citation type="submission" date="2016-10" db="EMBL/GenBank/DDBJ databases">
        <authorList>
            <person name="Varghese N."/>
            <person name="Submissions S."/>
        </authorList>
    </citation>
    <scope>NUCLEOTIDE SEQUENCE [LARGE SCALE GENOMIC DNA]</scope>
    <source>
        <strain evidence="16">Jip14</strain>
    </source>
</reference>